<gene>
    <name evidence="10" type="ORF">XD93_0518</name>
</gene>
<dbReference type="NCBIfam" id="NF001484">
    <property type="entry name" value="PRK00331.1"/>
    <property type="match status" value="1"/>
</dbReference>
<dbReference type="PROSITE" id="PS51278">
    <property type="entry name" value="GATASE_TYPE_2"/>
    <property type="match status" value="1"/>
</dbReference>
<dbReference type="GO" id="GO:0097367">
    <property type="term" value="F:carbohydrate derivative binding"/>
    <property type="evidence" value="ECO:0007669"/>
    <property type="project" value="InterPro"/>
</dbReference>
<dbReference type="AlphaFoldDB" id="A0A101HHW1"/>
<dbReference type="InterPro" id="IPR035490">
    <property type="entry name" value="GlmS/FrlB_SIS"/>
</dbReference>
<dbReference type="FunFam" id="3.60.20.10:FF:000006">
    <property type="entry name" value="Glutamine--fructose-6-phosphate aminotransferase [isomerizing]"/>
    <property type="match status" value="1"/>
</dbReference>
<organism evidence="10 11">
    <name type="scientific">candidate division WS6 bacterium 34_10</name>
    <dbReference type="NCBI Taxonomy" id="1641389"/>
    <lineage>
        <taxon>Bacteria</taxon>
        <taxon>Candidatus Dojkabacteria</taxon>
    </lineage>
</organism>
<keyword evidence="5 10" id="KW-0808">Transferase</keyword>
<dbReference type="Gene3D" id="3.40.50.10490">
    <property type="entry name" value="Glucose-6-phosphate isomerase like protein, domain 1"/>
    <property type="match status" value="2"/>
</dbReference>
<keyword evidence="6" id="KW-0677">Repeat</keyword>
<evidence type="ECO:0000256" key="4">
    <source>
        <dbReference type="ARBA" id="ARBA00022576"/>
    </source>
</evidence>
<dbReference type="CDD" id="cd05008">
    <property type="entry name" value="SIS_GlmS_GlmD_1"/>
    <property type="match status" value="1"/>
</dbReference>
<dbReference type="GO" id="GO:0004360">
    <property type="term" value="F:glutamine-fructose-6-phosphate transaminase (isomerizing) activity"/>
    <property type="evidence" value="ECO:0007669"/>
    <property type="project" value="UniProtKB-EC"/>
</dbReference>
<dbReference type="CDD" id="cd00714">
    <property type="entry name" value="GFAT"/>
    <property type="match status" value="1"/>
</dbReference>
<keyword evidence="4 10" id="KW-0032">Aminotransferase</keyword>
<dbReference type="SUPFAM" id="SSF56235">
    <property type="entry name" value="N-terminal nucleophile aminohydrolases (Ntn hydrolases)"/>
    <property type="match status" value="1"/>
</dbReference>
<dbReference type="NCBIfam" id="TIGR01135">
    <property type="entry name" value="glmS"/>
    <property type="match status" value="1"/>
</dbReference>
<evidence type="ECO:0000256" key="3">
    <source>
        <dbReference type="ARBA" id="ARBA00016090"/>
    </source>
</evidence>
<evidence type="ECO:0000256" key="5">
    <source>
        <dbReference type="ARBA" id="ARBA00022679"/>
    </source>
</evidence>
<dbReference type="PATRIC" id="fig|1641389.3.peg.625"/>
<dbReference type="Gene3D" id="3.60.20.10">
    <property type="entry name" value="Glutamine Phosphoribosylpyrophosphate, subunit 1, domain 1"/>
    <property type="match status" value="1"/>
</dbReference>
<evidence type="ECO:0000256" key="2">
    <source>
        <dbReference type="ARBA" id="ARBA00012916"/>
    </source>
</evidence>
<accession>A0A101HHW1</accession>
<sequence>MCGIVGYTGKGNSSKVVLDGLKNLEYRGYDSWGIAVNDGGKLDVFKKVGEINIKKDNLPLPKTSSAIGHTRWATHGGVNHINAHPHFSTRRDFVLAQNGIVENYQDLKGKLIMKGYTFDTETDTEVIVRLIEEKRKSNETLKDSIRAAFNELDGRNTVIILDSRQDDHIIAVRNGSPLVLGVGKDGIFLASDALAFAKHTKDVVFLDNYDLVEIEGNKFEIYDAKTGIKKEYKVTTLNNKIKGISKGKYSHFMIKEIVEQKDTVLKAAEYTENDLKPIIEAVEDANRVYITGAGTAGFASGQIAYYLRNIAKVDALDVRSYDFETFLPILKKDDLVIAVSQSGETADTIEILEFAKEKGCEIGCIVNVEGSTIHRMSDYKYLIHAGPEICVASTKVFTSQCIFGYLLAKSMVKEYKEAKSYIQDLSDGLGDYFNEKTFKHIKKLAKKIKENEHFFILGKGQNSYISLEGALKVKEISYKHFEGFSAGELKHGVIALVEDDTPVFSIISDDDHFNDIISATEEVKARGAFTVGIGDSKFRDESCFKYFLSTATNKELSGLANVVAFQLLSYFLADSLGNNIDKPRNLAKSVTVK</sequence>
<evidence type="ECO:0000259" key="9">
    <source>
        <dbReference type="PROSITE" id="PS51464"/>
    </source>
</evidence>
<dbReference type="PROSITE" id="PS51464">
    <property type="entry name" value="SIS"/>
    <property type="match status" value="2"/>
</dbReference>
<dbReference type="InterPro" id="IPR047084">
    <property type="entry name" value="GFAT_N"/>
</dbReference>
<dbReference type="PANTHER" id="PTHR10937">
    <property type="entry name" value="GLUCOSAMINE--FRUCTOSE-6-PHOSPHATE AMINOTRANSFERASE, ISOMERIZING"/>
    <property type="match status" value="1"/>
</dbReference>
<dbReference type="EC" id="2.6.1.16" evidence="2"/>
<feature type="domain" description="SIS" evidence="9">
    <location>
        <begin position="278"/>
        <end position="417"/>
    </location>
</feature>
<evidence type="ECO:0000259" key="8">
    <source>
        <dbReference type="PROSITE" id="PS51278"/>
    </source>
</evidence>
<dbReference type="Pfam" id="PF13522">
    <property type="entry name" value="GATase_6"/>
    <property type="match status" value="1"/>
</dbReference>
<protein>
    <recommendedName>
        <fullName evidence="3">Glutamine--fructose-6-phosphate aminotransferase [isomerizing]</fullName>
        <ecNumber evidence="2">2.6.1.16</ecNumber>
    </recommendedName>
</protein>
<comment type="catalytic activity">
    <reaction evidence="1">
        <text>D-fructose 6-phosphate + L-glutamine = D-glucosamine 6-phosphate + L-glutamate</text>
        <dbReference type="Rhea" id="RHEA:13237"/>
        <dbReference type="ChEBI" id="CHEBI:29985"/>
        <dbReference type="ChEBI" id="CHEBI:58359"/>
        <dbReference type="ChEBI" id="CHEBI:58725"/>
        <dbReference type="ChEBI" id="CHEBI:61527"/>
        <dbReference type="EC" id="2.6.1.16"/>
    </reaction>
</comment>
<evidence type="ECO:0000256" key="7">
    <source>
        <dbReference type="ARBA" id="ARBA00022962"/>
    </source>
</evidence>
<reference evidence="11" key="1">
    <citation type="journal article" date="2015" name="MBio">
        <title>Genome-Resolved Metagenomic Analysis Reveals Roles for Candidate Phyla and Other Microbial Community Members in Biogeochemical Transformations in Oil Reservoirs.</title>
        <authorList>
            <person name="Hu P."/>
            <person name="Tom L."/>
            <person name="Singh A."/>
            <person name="Thomas B.C."/>
            <person name="Baker B.J."/>
            <person name="Piceno Y.M."/>
            <person name="Andersen G.L."/>
            <person name="Banfield J.F."/>
        </authorList>
    </citation>
    <scope>NUCLEOTIDE SEQUENCE [LARGE SCALE GENOMIC DNA]</scope>
</reference>
<evidence type="ECO:0000313" key="10">
    <source>
        <dbReference type="EMBL" id="KUK77136.1"/>
    </source>
</evidence>
<dbReference type="GO" id="GO:0006002">
    <property type="term" value="P:fructose 6-phosphate metabolic process"/>
    <property type="evidence" value="ECO:0007669"/>
    <property type="project" value="TreeGrafter"/>
</dbReference>
<evidence type="ECO:0000313" key="11">
    <source>
        <dbReference type="Proteomes" id="UP000053904"/>
    </source>
</evidence>
<name>A0A101HHW1_9BACT</name>
<dbReference type="Proteomes" id="UP000053904">
    <property type="component" value="Unassembled WGS sequence"/>
</dbReference>
<dbReference type="Pfam" id="PF01380">
    <property type="entry name" value="SIS"/>
    <property type="match status" value="2"/>
</dbReference>
<comment type="caution">
    <text evidence="10">The sequence shown here is derived from an EMBL/GenBank/DDBJ whole genome shotgun (WGS) entry which is preliminary data.</text>
</comment>
<evidence type="ECO:0000256" key="1">
    <source>
        <dbReference type="ARBA" id="ARBA00001031"/>
    </source>
</evidence>
<dbReference type="InterPro" id="IPR046348">
    <property type="entry name" value="SIS_dom_sf"/>
</dbReference>
<dbReference type="GO" id="GO:0006487">
    <property type="term" value="P:protein N-linked glycosylation"/>
    <property type="evidence" value="ECO:0007669"/>
    <property type="project" value="TreeGrafter"/>
</dbReference>
<dbReference type="InterPro" id="IPR029055">
    <property type="entry name" value="Ntn_hydrolases_N"/>
</dbReference>
<dbReference type="GO" id="GO:0006047">
    <property type="term" value="P:UDP-N-acetylglucosamine metabolic process"/>
    <property type="evidence" value="ECO:0007669"/>
    <property type="project" value="TreeGrafter"/>
</dbReference>
<dbReference type="InterPro" id="IPR005855">
    <property type="entry name" value="GFAT"/>
</dbReference>
<dbReference type="SUPFAM" id="SSF53697">
    <property type="entry name" value="SIS domain"/>
    <property type="match status" value="1"/>
</dbReference>
<dbReference type="InterPro" id="IPR035466">
    <property type="entry name" value="GlmS/AgaS_SIS"/>
</dbReference>
<keyword evidence="7" id="KW-0315">Glutamine amidotransferase</keyword>
<dbReference type="EMBL" id="LGGO01000063">
    <property type="protein sequence ID" value="KUK77136.1"/>
    <property type="molecule type" value="Genomic_DNA"/>
</dbReference>
<dbReference type="InterPro" id="IPR017932">
    <property type="entry name" value="GATase_2_dom"/>
</dbReference>
<dbReference type="InterPro" id="IPR001347">
    <property type="entry name" value="SIS_dom"/>
</dbReference>
<dbReference type="CDD" id="cd05009">
    <property type="entry name" value="SIS_GlmS_GlmD_2"/>
    <property type="match status" value="1"/>
</dbReference>
<feature type="domain" description="SIS" evidence="9">
    <location>
        <begin position="444"/>
        <end position="583"/>
    </location>
</feature>
<proteinExistence type="predicted"/>
<dbReference type="PANTHER" id="PTHR10937:SF0">
    <property type="entry name" value="GLUTAMINE--FRUCTOSE-6-PHOSPHATE TRANSAMINASE (ISOMERIZING)"/>
    <property type="match status" value="1"/>
</dbReference>
<evidence type="ECO:0000256" key="6">
    <source>
        <dbReference type="ARBA" id="ARBA00022737"/>
    </source>
</evidence>
<feature type="domain" description="Glutamine amidotransferase type-2" evidence="8">
    <location>
        <begin position="2"/>
        <end position="217"/>
    </location>
</feature>